<reference evidence="3" key="2">
    <citation type="submission" date="2011-03" db="EMBL/GenBank/DDBJ databases">
        <title>Annotation of Magnaporthe poae ATCC 64411.</title>
        <authorList>
            <person name="Ma L.-J."/>
            <person name="Dead R."/>
            <person name="Young S.K."/>
            <person name="Zeng Q."/>
            <person name="Gargeya S."/>
            <person name="Fitzgerald M."/>
            <person name="Haas B."/>
            <person name="Abouelleil A."/>
            <person name="Alvarado L."/>
            <person name="Arachchi H.M."/>
            <person name="Berlin A."/>
            <person name="Brown A."/>
            <person name="Chapman S.B."/>
            <person name="Chen Z."/>
            <person name="Dunbar C."/>
            <person name="Freedman E."/>
            <person name="Gearin G."/>
            <person name="Gellesch M."/>
            <person name="Goldberg J."/>
            <person name="Griggs A."/>
            <person name="Gujja S."/>
            <person name="Heiman D."/>
            <person name="Howarth C."/>
            <person name="Larson L."/>
            <person name="Lui A."/>
            <person name="MacDonald P.J.P."/>
            <person name="Mehta T."/>
            <person name="Montmayeur A."/>
            <person name="Murphy C."/>
            <person name="Neiman D."/>
            <person name="Pearson M."/>
            <person name="Priest M."/>
            <person name="Roberts A."/>
            <person name="Saif S."/>
            <person name="Shea T."/>
            <person name="Shenoy N."/>
            <person name="Sisk P."/>
            <person name="Stolte C."/>
            <person name="Sykes S."/>
            <person name="Yandava C."/>
            <person name="Wortman J."/>
            <person name="Nusbaum C."/>
            <person name="Birren B."/>
        </authorList>
    </citation>
    <scope>NUCLEOTIDE SEQUENCE</scope>
    <source>
        <strain evidence="3">ATCC 64411</strain>
    </source>
</reference>
<dbReference type="AlphaFoldDB" id="A0A0H2U0A7"/>
<evidence type="ECO:0000256" key="1">
    <source>
        <dbReference type="SAM" id="MobiDB-lite"/>
    </source>
</evidence>
<proteinExistence type="predicted"/>
<feature type="non-terminal residue" evidence="3">
    <location>
        <position position="252"/>
    </location>
</feature>
<sequence>MYISTKTVLALALVGGQAAATLGAAQPPSAAAAIAARSAAGQPGANLEAGAPVRKPGDKSIRPPGAHVQDRKPKPPRRSGKPPSDCRTTPGMVCLIQRSVAVEAAEEVVADESTAAALAARSATGQPGANLEARSPAKLIDRPAAHLSLDRDPKPKPTRPVLKPGDKHIRPPGWQVRDPEPKTKPPVPGYEECRNNPDPSCTVKRSVAVEAAEEVADESAAAALAARSAAGQPGVNLESTRPISRSAAHDEA</sequence>
<feature type="chain" id="PRO_5005202346" evidence="2">
    <location>
        <begin position="26"/>
        <end position="252"/>
    </location>
</feature>
<gene>
    <name evidence="3" type="ORF">MAPG_08774</name>
</gene>
<feature type="region of interest" description="Disordered" evidence="1">
    <location>
        <begin position="145"/>
        <end position="201"/>
    </location>
</feature>
<feature type="compositionally biased region" description="Basic and acidic residues" evidence="1">
    <location>
        <begin position="145"/>
        <end position="155"/>
    </location>
</feature>
<evidence type="ECO:0000313" key="3">
    <source>
        <dbReference type="EMBL" id="KLU89805.1"/>
    </source>
</evidence>
<feature type="region of interest" description="Disordered" evidence="1">
    <location>
        <begin position="37"/>
        <end position="90"/>
    </location>
</feature>
<dbReference type="EMBL" id="GL876973">
    <property type="protein sequence ID" value="KLU89805.1"/>
    <property type="molecule type" value="Genomic_DNA"/>
</dbReference>
<feature type="region of interest" description="Disordered" evidence="1">
    <location>
        <begin position="227"/>
        <end position="252"/>
    </location>
</feature>
<accession>A0A0H2U0A7</accession>
<dbReference type="VEuPathDB" id="FungiDB:MAPG_08774"/>
<protein>
    <submittedName>
        <fullName evidence="3">Uncharacterized protein</fullName>
    </submittedName>
</protein>
<name>A0A0H2U0A7_MAGP6</name>
<reference evidence="3" key="1">
    <citation type="submission" date="2010-05" db="EMBL/GenBank/DDBJ databases">
        <title>The Genome Sequence of Magnaporthe poae strain ATCC 64411.</title>
        <authorList>
            <consortium name="The Broad Institute Genome Sequencing Platform"/>
            <consortium name="Broad Institute Genome Sequencing Center for Infectious Disease"/>
            <person name="Ma L.-J."/>
            <person name="Dead R."/>
            <person name="Young S."/>
            <person name="Zeng Q."/>
            <person name="Koehrsen M."/>
            <person name="Alvarado L."/>
            <person name="Berlin A."/>
            <person name="Chapman S.B."/>
            <person name="Chen Z."/>
            <person name="Freedman E."/>
            <person name="Gellesch M."/>
            <person name="Goldberg J."/>
            <person name="Griggs A."/>
            <person name="Gujja S."/>
            <person name="Heilman E.R."/>
            <person name="Heiman D."/>
            <person name="Hepburn T."/>
            <person name="Howarth C."/>
            <person name="Jen D."/>
            <person name="Larson L."/>
            <person name="Mehta T."/>
            <person name="Neiman D."/>
            <person name="Pearson M."/>
            <person name="Roberts A."/>
            <person name="Saif S."/>
            <person name="Shea T."/>
            <person name="Shenoy N."/>
            <person name="Sisk P."/>
            <person name="Stolte C."/>
            <person name="Sykes S."/>
            <person name="Walk T."/>
            <person name="White J."/>
            <person name="Yandava C."/>
            <person name="Haas B."/>
            <person name="Nusbaum C."/>
            <person name="Birren B."/>
        </authorList>
    </citation>
    <scope>NUCLEOTIDE SEQUENCE</scope>
    <source>
        <strain evidence="3">ATCC 64411</strain>
    </source>
</reference>
<organism evidence="3">
    <name type="scientific">Magnaporthiopsis poae (strain ATCC 64411 / 73-15)</name>
    <name type="common">Kentucky bluegrass fungus</name>
    <name type="synonym">Magnaporthe poae</name>
    <dbReference type="NCBI Taxonomy" id="644358"/>
    <lineage>
        <taxon>Eukaryota</taxon>
        <taxon>Fungi</taxon>
        <taxon>Dikarya</taxon>
        <taxon>Ascomycota</taxon>
        <taxon>Pezizomycotina</taxon>
        <taxon>Sordariomycetes</taxon>
        <taxon>Sordariomycetidae</taxon>
        <taxon>Magnaporthales</taxon>
        <taxon>Magnaporthaceae</taxon>
        <taxon>Magnaporthiopsis</taxon>
    </lineage>
</organism>
<feature type="signal peptide" evidence="2">
    <location>
        <begin position="1"/>
        <end position="25"/>
    </location>
</feature>
<evidence type="ECO:0000256" key="2">
    <source>
        <dbReference type="SAM" id="SignalP"/>
    </source>
</evidence>
<keyword evidence="2" id="KW-0732">Signal</keyword>